<proteinExistence type="predicted"/>
<evidence type="ECO:0000313" key="1">
    <source>
        <dbReference type="EMBL" id="KAI8555537.1"/>
    </source>
</evidence>
<keyword evidence="2" id="KW-1185">Reference proteome</keyword>
<protein>
    <submittedName>
        <fullName evidence="1">Uncharacterized protein</fullName>
    </submittedName>
</protein>
<gene>
    <name evidence="1" type="ORF">RHMOL_Rhmol05G0180100</name>
</gene>
<dbReference type="Proteomes" id="UP001062846">
    <property type="component" value="Chromosome 5"/>
</dbReference>
<comment type="caution">
    <text evidence="1">The sequence shown here is derived from an EMBL/GenBank/DDBJ whole genome shotgun (WGS) entry which is preliminary data.</text>
</comment>
<name>A0ACC0NSM5_RHOML</name>
<organism evidence="1 2">
    <name type="scientific">Rhododendron molle</name>
    <name type="common">Chinese azalea</name>
    <name type="synonym">Azalea mollis</name>
    <dbReference type="NCBI Taxonomy" id="49168"/>
    <lineage>
        <taxon>Eukaryota</taxon>
        <taxon>Viridiplantae</taxon>
        <taxon>Streptophyta</taxon>
        <taxon>Embryophyta</taxon>
        <taxon>Tracheophyta</taxon>
        <taxon>Spermatophyta</taxon>
        <taxon>Magnoliopsida</taxon>
        <taxon>eudicotyledons</taxon>
        <taxon>Gunneridae</taxon>
        <taxon>Pentapetalae</taxon>
        <taxon>asterids</taxon>
        <taxon>Ericales</taxon>
        <taxon>Ericaceae</taxon>
        <taxon>Ericoideae</taxon>
        <taxon>Rhodoreae</taxon>
        <taxon>Rhododendron</taxon>
    </lineage>
</organism>
<sequence length="129" mass="14483">MQVVPYLLKFLDDLTNVYVRFNCKRLKGHTGEDDCRIALSTLLPYMLTMTSLLIGDLFVMRPASCCVALSFRVADKYVELGICLLCGRQVAVWPCHFEWPTNMLNWGFVCNAAGKLPCGLIISSGRQIC</sequence>
<evidence type="ECO:0000313" key="2">
    <source>
        <dbReference type="Proteomes" id="UP001062846"/>
    </source>
</evidence>
<reference evidence="1" key="1">
    <citation type="submission" date="2022-02" db="EMBL/GenBank/DDBJ databases">
        <title>Plant Genome Project.</title>
        <authorList>
            <person name="Zhang R.-G."/>
        </authorList>
    </citation>
    <scope>NUCLEOTIDE SEQUENCE</scope>
    <source>
        <strain evidence="1">AT1</strain>
    </source>
</reference>
<dbReference type="EMBL" id="CM046392">
    <property type="protein sequence ID" value="KAI8555537.1"/>
    <property type="molecule type" value="Genomic_DNA"/>
</dbReference>
<accession>A0ACC0NSM5</accession>